<evidence type="ECO:0000313" key="6">
    <source>
        <dbReference type="Proteomes" id="UP001565369"/>
    </source>
</evidence>
<evidence type="ECO:0000256" key="2">
    <source>
        <dbReference type="ARBA" id="ARBA00023002"/>
    </source>
</evidence>
<name>A0ABV4G2A5_9BRAD</name>
<protein>
    <submittedName>
        <fullName evidence="5">NAD(P)-dependent dehydrogenase (Short-subunit alcohol dehydrogenase family)</fullName>
    </submittedName>
</protein>
<dbReference type="PANTHER" id="PTHR24322:SF736">
    <property type="entry name" value="RETINOL DEHYDROGENASE 10"/>
    <property type="match status" value="1"/>
</dbReference>
<dbReference type="Proteomes" id="UP001565369">
    <property type="component" value="Unassembled WGS sequence"/>
</dbReference>
<keyword evidence="2" id="KW-0560">Oxidoreductase</keyword>
<dbReference type="CDD" id="cd05233">
    <property type="entry name" value="SDR_c"/>
    <property type="match status" value="1"/>
</dbReference>
<keyword evidence="6" id="KW-1185">Reference proteome</keyword>
<dbReference type="SMART" id="SM00822">
    <property type="entry name" value="PKS_KR"/>
    <property type="match status" value="1"/>
</dbReference>
<evidence type="ECO:0000313" key="5">
    <source>
        <dbReference type="EMBL" id="MEY9457475.1"/>
    </source>
</evidence>
<evidence type="ECO:0000256" key="3">
    <source>
        <dbReference type="RuleBase" id="RU000363"/>
    </source>
</evidence>
<gene>
    <name evidence="5" type="ORF">ABIG07_006423</name>
</gene>
<dbReference type="Pfam" id="PF00106">
    <property type="entry name" value="adh_short"/>
    <property type="match status" value="1"/>
</dbReference>
<reference evidence="5 6" key="1">
    <citation type="submission" date="2024-07" db="EMBL/GenBank/DDBJ databases">
        <title>Genomic Encyclopedia of Type Strains, Phase V (KMG-V): Genome sequencing to study the core and pangenomes of soil and plant-associated prokaryotes.</title>
        <authorList>
            <person name="Whitman W."/>
        </authorList>
    </citation>
    <scope>NUCLEOTIDE SEQUENCE [LARGE SCALE GENOMIC DNA]</scope>
    <source>
        <strain evidence="5 6">USDA 152</strain>
    </source>
</reference>
<dbReference type="InterPro" id="IPR057326">
    <property type="entry name" value="KR_dom"/>
</dbReference>
<dbReference type="EMBL" id="JBGBZJ010000003">
    <property type="protein sequence ID" value="MEY9457475.1"/>
    <property type="molecule type" value="Genomic_DNA"/>
</dbReference>
<dbReference type="Gene3D" id="3.40.50.720">
    <property type="entry name" value="NAD(P)-binding Rossmann-like Domain"/>
    <property type="match status" value="1"/>
</dbReference>
<dbReference type="InterPro" id="IPR036291">
    <property type="entry name" value="NAD(P)-bd_dom_sf"/>
</dbReference>
<sequence length="337" mass="36784">MTKKHTDKGGAESPMKDFAGKIAVITGGGTGMGRELARQLVAEGCNVAMCDVSEAAMAETKRLCEIEKLPQGLRVTTHVADVSIEDHLKRFRDELAEQQKTDRIHLLFNNAGIGGGGSLFTNTREQWERTFNICWGGVYLGVRTFLPMLVAADEAHIVNTASVNGFWASIGMGQAHTAYSSAKFAVKGFTEALINDLRLHAPHVKCSVVMPGHIGTSIVSNSRKVQSADGSERLNADEVALTRKRMVTAGVPDADKMSDEDIQAAFAERARSFLEDAPTTAAQAAKIILDGVKAERWRILVGEDAERLDERVRATPEQAYDRAFYESFTQEVGWRLG</sequence>
<dbReference type="InterPro" id="IPR002347">
    <property type="entry name" value="SDR_fam"/>
</dbReference>
<dbReference type="PRINTS" id="PR00080">
    <property type="entry name" value="SDRFAMILY"/>
</dbReference>
<evidence type="ECO:0000256" key="1">
    <source>
        <dbReference type="ARBA" id="ARBA00006484"/>
    </source>
</evidence>
<dbReference type="PANTHER" id="PTHR24322">
    <property type="entry name" value="PKSB"/>
    <property type="match status" value="1"/>
</dbReference>
<comment type="caution">
    <text evidence="5">The sequence shown here is derived from an EMBL/GenBank/DDBJ whole genome shotgun (WGS) entry which is preliminary data.</text>
</comment>
<accession>A0ABV4G2A5</accession>
<dbReference type="SUPFAM" id="SSF51735">
    <property type="entry name" value="NAD(P)-binding Rossmann-fold domains"/>
    <property type="match status" value="1"/>
</dbReference>
<dbReference type="PRINTS" id="PR00081">
    <property type="entry name" value="GDHRDH"/>
</dbReference>
<organism evidence="5 6">
    <name type="scientific">Bradyrhizobium ottawaense</name>
    <dbReference type="NCBI Taxonomy" id="931866"/>
    <lineage>
        <taxon>Bacteria</taxon>
        <taxon>Pseudomonadati</taxon>
        <taxon>Pseudomonadota</taxon>
        <taxon>Alphaproteobacteria</taxon>
        <taxon>Hyphomicrobiales</taxon>
        <taxon>Nitrobacteraceae</taxon>
        <taxon>Bradyrhizobium</taxon>
    </lineage>
</organism>
<evidence type="ECO:0000259" key="4">
    <source>
        <dbReference type="SMART" id="SM00822"/>
    </source>
</evidence>
<proteinExistence type="inferred from homology"/>
<comment type="similarity">
    <text evidence="1 3">Belongs to the short-chain dehydrogenases/reductases (SDR) family.</text>
</comment>
<feature type="domain" description="Ketoreductase" evidence="4">
    <location>
        <begin position="21"/>
        <end position="214"/>
    </location>
</feature>